<sequence length="974" mass="106571">MPYPATAKGVCVRSMAYLYVEKRPLMAKEWFPMEERGWLKKKESLGIGKSAERQTSDRPAVKRKGYYCLASANKHSNGFEPHRRSRGDRLQAVVSPLPTTKKRVFNFGKGKCEGNKSMKSLLGGKGANLAEMASIGLSVPPGFTVSTDACQEYQECGRKIPAGLWDEILEGLSSVEEDMAARLGDPSRPLLLSVRSGAAVSMPGMMDTVLNLGLNDEVVAGLALKSGERFAYDSYRRFLDMFGNVVMGIPHQLFEEKLEQLKVAKGVKQDTDLSAADLKELVAQYKNVYTEAKGEQFPSDPKRQLYLAVIAVFDSWDSPRANKYRSINQIKGLKGTAVNVQCMVFGNMGNTSGTGVLFTRNPSTGEKKLYGEFLINAQGEDVVAGIRTPEDLDKMKECMPEAYDELVENCKILEQHYKDMMDIEFTVQENRLWMLQCRTGKRTGKGAVKIAVDMVNEGLVDKRSAIKMVEPGHLDQLLHPQFEDPSAYKDKVIAIGLPASPGAAVGQVVFTADDAEAWHAQGKSVILVRTETSPEDVGGMHAAAGILTARGGMTSHAAVVARGWGKCCVSGCSDISVNDAEKVVVIGDKLIQEGDWLSLNGSTGEVILGKQPLSPPALSGDLGTFMSWVDEIRQLKVMANADTPDDAMAARTNGAQGIGLCRTEHMFFASDERIKAVRKMIMAANIDERKGALDLLLPYQRSDFEGIFRAMDGFPVTIRLLDPPLHEFLPEGNIEDIVSELASETGTTEDDVFSRIEKLSEVNPMLGFRGCRLGISYPELTEMQARAIFQAAISMSNQGVNVFPEIMVPFIGTPQEFEHQVTLIRKTAQKVFSEMGTSINYKVGTMIEVPRAALIADEIAEQAEFFSFGTNDLTQMTFGYSRDDVGKFLPIYLSKGILQNDPFEVLDQKGVGQLVKIAAEKGRRARPDLKVGICGEHGGEPSSVAFFAQAGLDYVSCSPFRVPIARLAAAQVVV</sequence>
<feature type="domain" description="PEP-utilising enzyme mobile" evidence="14">
    <location>
        <begin position="523"/>
        <end position="604"/>
    </location>
</feature>
<evidence type="ECO:0000256" key="8">
    <source>
        <dbReference type="ARBA" id="ARBA00022840"/>
    </source>
</evidence>
<dbReference type="Gene3D" id="3.30.470.20">
    <property type="entry name" value="ATP-grasp fold, B domain"/>
    <property type="match status" value="1"/>
</dbReference>
<comment type="cofactor">
    <cofactor evidence="1 13">
        <name>Mg(2+)</name>
        <dbReference type="ChEBI" id="CHEBI:18420"/>
    </cofactor>
</comment>
<feature type="binding site" evidence="12">
    <location>
        <position position="869"/>
    </location>
    <ligand>
        <name>substrate</name>
    </ligand>
</feature>
<feature type="binding site" evidence="13">
    <location>
        <position position="872"/>
    </location>
    <ligand>
        <name>Mg(2+)</name>
        <dbReference type="ChEBI" id="CHEBI:18420"/>
    </ligand>
</feature>
<feature type="binding site" evidence="12">
    <location>
        <position position="870"/>
    </location>
    <ligand>
        <name>substrate</name>
    </ligand>
</feature>
<proteinExistence type="inferred from homology"/>
<dbReference type="Gene3D" id="1.10.189.10">
    <property type="entry name" value="Pyruvate Phosphate Dikinase, domain 2"/>
    <property type="match status" value="1"/>
</dbReference>
<dbReference type="InterPro" id="IPR023151">
    <property type="entry name" value="PEP_util_CS"/>
</dbReference>
<keyword evidence="18" id="KW-1185">Reference proteome</keyword>
<dbReference type="PROSITE" id="PS00742">
    <property type="entry name" value="PEP_ENZYMES_2"/>
    <property type="match status" value="1"/>
</dbReference>
<feature type="active site" description="Tele-phosphohistidine intermediate" evidence="11">
    <location>
        <position position="556"/>
    </location>
</feature>
<dbReference type="Gene3D" id="1.20.80.30">
    <property type="match status" value="1"/>
</dbReference>
<keyword evidence="6" id="KW-0547">Nucleotide-binding</keyword>
<gene>
    <name evidence="17" type="ORF">Cni_G11917</name>
</gene>
<dbReference type="InterPro" id="IPR010121">
    <property type="entry name" value="Pyruvate_phosphate_dikinase"/>
</dbReference>
<keyword evidence="5 13" id="KW-0479">Metal-binding</keyword>
<feature type="binding site" evidence="12">
    <location>
        <position position="871"/>
    </location>
    <ligand>
        <name>substrate</name>
    </ligand>
</feature>
<dbReference type="PROSITE" id="PS00370">
    <property type="entry name" value="PEP_ENZYMES_PHOS_SITE"/>
    <property type="match status" value="1"/>
</dbReference>
<evidence type="ECO:0000313" key="17">
    <source>
        <dbReference type="EMBL" id="WOL03197.1"/>
    </source>
</evidence>
<name>A0AAQ3KB01_9LILI</name>
<evidence type="ECO:0000313" key="18">
    <source>
        <dbReference type="Proteomes" id="UP001327560"/>
    </source>
</evidence>
<evidence type="ECO:0000256" key="5">
    <source>
        <dbReference type="ARBA" id="ARBA00022723"/>
    </source>
</evidence>
<evidence type="ECO:0000259" key="16">
    <source>
        <dbReference type="Pfam" id="PF02896"/>
    </source>
</evidence>
<dbReference type="PIRSF" id="PIRSF000853">
    <property type="entry name" value="PPDK"/>
    <property type="match status" value="1"/>
</dbReference>
<dbReference type="InterPro" id="IPR008279">
    <property type="entry name" value="PEP-util_enz_mobile_dom"/>
</dbReference>
<feature type="binding site" evidence="13">
    <location>
        <position position="848"/>
    </location>
    <ligand>
        <name>Mg(2+)</name>
        <dbReference type="ChEBI" id="CHEBI:18420"/>
    </ligand>
</feature>
<comment type="similarity">
    <text evidence="2">Belongs to the PEP-utilizing enzyme family.</text>
</comment>
<dbReference type="Pfam" id="PF00391">
    <property type="entry name" value="PEP-utilizers"/>
    <property type="match status" value="1"/>
</dbReference>
<evidence type="ECO:0000259" key="14">
    <source>
        <dbReference type="Pfam" id="PF00391"/>
    </source>
</evidence>
<dbReference type="InterPro" id="IPR013815">
    <property type="entry name" value="ATP_grasp_subdomain_1"/>
</dbReference>
<dbReference type="PANTHER" id="PTHR22931">
    <property type="entry name" value="PHOSPHOENOLPYRUVATE DIKINASE-RELATED"/>
    <property type="match status" value="1"/>
</dbReference>
<feature type="domain" description="Pyruvate phosphate dikinase AMP/ATP-binding" evidence="15">
    <location>
        <begin position="166"/>
        <end position="392"/>
    </location>
</feature>
<evidence type="ECO:0000256" key="2">
    <source>
        <dbReference type="ARBA" id="ARBA00007837"/>
    </source>
</evidence>
<dbReference type="InterPro" id="IPR018274">
    <property type="entry name" value="PEP_util_AS"/>
</dbReference>
<dbReference type="EMBL" id="CP136893">
    <property type="protein sequence ID" value="WOL03197.1"/>
    <property type="molecule type" value="Genomic_DNA"/>
</dbReference>
<dbReference type="AlphaFoldDB" id="A0AAQ3KB01"/>
<feature type="binding site" evidence="12">
    <location>
        <position position="848"/>
    </location>
    <ligand>
        <name>substrate</name>
    </ligand>
</feature>
<dbReference type="EC" id="2.7.9.1" evidence="3"/>
<dbReference type="SUPFAM" id="SSF51621">
    <property type="entry name" value="Phosphoenolpyruvate/pyruvate domain"/>
    <property type="match status" value="1"/>
</dbReference>
<dbReference type="GO" id="GO:0016301">
    <property type="term" value="F:kinase activity"/>
    <property type="evidence" value="ECO:0007669"/>
    <property type="project" value="UniProtKB-KW"/>
</dbReference>
<feature type="binding site" evidence="12">
    <location>
        <position position="872"/>
    </location>
    <ligand>
        <name>substrate</name>
    </ligand>
</feature>
<feature type="binding site" evidence="12">
    <location>
        <position position="662"/>
    </location>
    <ligand>
        <name>substrate</name>
    </ligand>
</feature>
<dbReference type="GO" id="GO:0005524">
    <property type="term" value="F:ATP binding"/>
    <property type="evidence" value="ECO:0007669"/>
    <property type="project" value="UniProtKB-KW"/>
</dbReference>
<keyword evidence="7" id="KW-0418">Kinase</keyword>
<evidence type="ECO:0000256" key="3">
    <source>
        <dbReference type="ARBA" id="ARBA00011994"/>
    </source>
</evidence>
<dbReference type="InterPro" id="IPR000121">
    <property type="entry name" value="PEP_util_C"/>
</dbReference>
<dbReference type="Proteomes" id="UP001327560">
    <property type="component" value="Chromosome 4"/>
</dbReference>
<dbReference type="Pfam" id="PF01326">
    <property type="entry name" value="PPDK_N"/>
    <property type="match status" value="2"/>
</dbReference>
<organism evidence="17 18">
    <name type="scientific">Canna indica</name>
    <name type="common">Indian-shot</name>
    <dbReference type="NCBI Taxonomy" id="4628"/>
    <lineage>
        <taxon>Eukaryota</taxon>
        <taxon>Viridiplantae</taxon>
        <taxon>Streptophyta</taxon>
        <taxon>Embryophyta</taxon>
        <taxon>Tracheophyta</taxon>
        <taxon>Spermatophyta</taxon>
        <taxon>Magnoliopsida</taxon>
        <taxon>Liliopsida</taxon>
        <taxon>Zingiberales</taxon>
        <taxon>Cannaceae</taxon>
        <taxon>Canna</taxon>
    </lineage>
</organism>
<evidence type="ECO:0000256" key="10">
    <source>
        <dbReference type="ARBA" id="ARBA00048103"/>
    </source>
</evidence>
<keyword evidence="8" id="KW-0067">ATP-binding</keyword>
<evidence type="ECO:0000256" key="13">
    <source>
        <dbReference type="PIRSR" id="PIRSR000853-3"/>
    </source>
</evidence>
<comment type="catalytic activity">
    <reaction evidence="10">
        <text>pyruvate + phosphate + ATP = phosphoenolpyruvate + AMP + diphosphate + H(+)</text>
        <dbReference type="Rhea" id="RHEA:10756"/>
        <dbReference type="ChEBI" id="CHEBI:15361"/>
        <dbReference type="ChEBI" id="CHEBI:15378"/>
        <dbReference type="ChEBI" id="CHEBI:30616"/>
        <dbReference type="ChEBI" id="CHEBI:33019"/>
        <dbReference type="ChEBI" id="CHEBI:43474"/>
        <dbReference type="ChEBI" id="CHEBI:58702"/>
        <dbReference type="ChEBI" id="CHEBI:456215"/>
        <dbReference type="EC" id="2.7.9.1"/>
    </reaction>
</comment>
<dbReference type="NCBIfam" id="TIGR01828">
    <property type="entry name" value="pyru_phos_dikin"/>
    <property type="match status" value="1"/>
</dbReference>
<dbReference type="FunFam" id="3.50.30.10:FF:000009">
    <property type="entry name" value="Pyruvate, phosphate dikinase, chloroplastic"/>
    <property type="match status" value="1"/>
</dbReference>
<evidence type="ECO:0000256" key="6">
    <source>
        <dbReference type="ARBA" id="ARBA00022741"/>
    </source>
</evidence>
<dbReference type="GO" id="GO:0050242">
    <property type="term" value="F:pyruvate, phosphate dikinase activity"/>
    <property type="evidence" value="ECO:0007669"/>
    <property type="project" value="UniProtKB-EC"/>
</dbReference>
<dbReference type="SUPFAM" id="SSF52009">
    <property type="entry name" value="Phosphohistidine domain"/>
    <property type="match status" value="1"/>
</dbReference>
<dbReference type="FunFam" id="3.30.470.20:FF:000038">
    <property type="entry name" value="Pyruvate, phosphate dikinase, chloroplastic"/>
    <property type="match status" value="1"/>
</dbReference>
<evidence type="ECO:0000256" key="4">
    <source>
        <dbReference type="ARBA" id="ARBA00022679"/>
    </source>
</evidence>
<keyword evidence="4" id="KW-0808">Transferase</keyword>
<protein>
    <recommendedName>
        <fullName evidence="3">pyruvate, phosphate dikinase</fullName>
        <ecNumber evidence="3">2.7.9.1</ecNumber>
    </recommendedName>
</protein>
<reference evidence="17 18" key="1">
    <citation type="submission" date="2023-10" db="EMBL/GenBank/DDBJ databases">
        <title>Chromosome-scale genome assembly provides insights into flower coloration mechanisms of Canna indica.</title>
        <authorList>
            <person name="Li C."/>
        </authorList>
    </citation>
    <scope>NUCLEOTIDE SEQUENCE [LARGE SCALE GENOMIC DNA]</scope>
    <source>
        <tissue evidence="17">Flower</tissue>
    </source>
</reference>
<dbReference type="InterPro" id="IPR015813">
    <property type="entry name" value="Pyrv/PenolPyrv_kinase-like_dom"/>
</dbReference>
<dbReference type="InterPro" id="IPR002192">
    <property type="entry name" value="PPDK_AMP/ATP-bd"/>
</dbReference>
<dbReference type="Gene3D" id="3.50.30.10">
    <property type="entry name" value="Phosphohistidine domain"/>
    <property type="match status" value="1"/>
</dbReference>
<evidence type="ECO:0000256" key="11">
    <source>
        <dbReference type="PIRSR" id="PIRSR000853-1"/>
    </source>
</evidence>
<dbReference type="InterPro" id="IPR040442">
    <property type="entry name" value="Pyrv_kinase-like_dom_sf"/>
</dbReference>
<evidence type="ECO:0000256" key="9">
    <source>
        <dbReference type="ARBA" id="ARBA00022842"/>
    </source>
</evidence>
<dbReference type="Pfam" id="PF02896">
    <property type="entry name" value="PEP-utilizers_C"/>
    <property type="match status" value="1"/>
</dbReference>
<dbReference type="Gene3D" id="3.30.1490.20">
    <property type="entry name" value="ATP-grasp fold, A domain"/>
    <property type="match status" value="1"/>
</dbReference>
<keyword evidence="9 13" id="KW-0460">Magnesium</keyword>
<keyword evidence="17" id="KW-0670">Pyruvate</keyword>
<dbReference type="PANTHER" id="PTHR22931:SF9">
    <property type="entry name" value="PYRUVATE, PHOSPHATE DIKINASE 1, CHLOROPLASTIC"/>
    <property type="match status" value="1"/>
</dbReference>
<evidence type="ECO:0000256" key="1">
    <source>
        <dbReference type="ARBA" id="ARBA00001946"/>
    </source>
</evidence>
<accession>A0AAQ3KB01</accession>
<evidence type="ECO:0000256" key="7">
    <source>
        <dbReference type="ARBA" id="ARBA00022777"/>
    </source>
</evidence>
<dbReference type="Gene3D" id="3.20.20.60">
    <property type="entry name" value="Phosphoenolpyruvate-binding domains"/>
    <property type="match status" value="1"/>
</dbReference>
<evidence type="ECO:0000256" key="12">
    <source>
        <dbReference type="PIRSR" id="PIRSR000853-2"/>
    </source>
</evidence>
<dbReference type="GO" id="GO:0046872">
    <property type="term" value="F:metal ion binding"/>
    <property type="evidence" value="ECO:0007669"/>
    <property type="project" value="UniProtKB-KW"/>
</dbReference>
<feature type="domain" description="Pyruvate phosphate dikinase AMP/ATP-binding" evidence="15">
    <location>
        <begin position="403"/>
        <end position="457"/>
    </location>
</feature>
<dbReference type="InterPro" id="IPR036637">
    <property type="entry name" value="Phosphohistidine_dom_sf"/>
</dbReference>
<feature type="domain" description="PEP-utilising enzyme C-terminal" evidence="16">
    <location>
        <begin position="619"/>
        <end position="972"/>
    </location>
</feature>
<feature type="active site" description="Proton donor" evidence="11">
    <location>
        <position position="934"/>
    </location>
</feature>
<feature type="binding site" evidence="12">
    <location>
        <position position="719"/>
    </location>
    <ligand>
        <name>substrate</name>
    </ligand>
</feature>
<evidence type="ECO:0000259" key="15">
    <source>
        <dbReference type="Pfam" id="PF01326"/>
    </source>
</evidence>
<dbReference type="SUPFAM" id="SSF56059">
    <property type="entry name" value="Glutathione synthetase ATP-binding domain-like"/>
    <property type="match status" value="1"/>
</dbReference>
<dbReference type="NCBIfam" id="NF004531">
    <property type="entry name" value="PRK05878.1"/>
    <property type="match status" value="1"/>
</dbReference>
<dbReference type="FunFam" id="3.20.20.60:FF:000040">
    <property type="entry name" value="Pyruvate, phosphate dikinase, chloroplastic"/>
    <property type="match status" value="1"/>
</dbReference>